<keyword evidence="2 8" id="KW-0285">Flavoprotein</keyword>
<reference evidence="11 12" key="1">
    <citation type="journal article" date="2018" name="Gigascience">
        <title>Genomes of trombidid mites reveal novel predicted allergens and laterally-transferred genes associated with secondary metabolism.</title>
        <authorList>
            <person name="Dong X."/>
            <person name="Chaisiri K."/>
            <person name="Xia D."/>
            <person name="Armstrong S.D."/>
            <person name="Fang Y."/>
            <person name="Donnelly M.J."/>
            <person name="Kadowaki T."/>
            <person name="McGarry J.W."/>
            <person name="Darby A.C."/>
            <person name="Makepeace B.L."/>
        </authorList>
    </citation>
    <scope>NUCLEOTIDE SEQUENCE [LARGE SCALE GENOMIC DNA]</scope>
    <source>
        <strain evidence="11">UoL-WK</strain>
    </source>
</reference>
<dbReference type="SUPFAM" id="SSF69000">
    <property type="entry name" value="FAD-dependent thiol oxidase"/>
    <property type="match status" value="1"/>
</dbReference>
<dbReference type="Gene3D" id="3.40.30.10">
    <property type="entry name" value="Glutaredoxin"/>
    <property type="match status" value="1"/>
</dbReference>
<evidence type="ECO:0000259" key="10">
    <source>
        <dbReference type="PROSITE" id="PS51352"/>
    </source>
</evidence>
<comment type="catalytic activity">
    <reaction evidence="8">
        <text>2 R'C(R)SH + O2 = R'C(R)S-S(R)CR' + H2O2</text>
        <dbReference type="Rhea" id="RHEA:17357"/>
        <dbReference type="ChEBI" id="CHEBI:15379"/>
        <dbReference type="ChEBI" id="CHEBI:16240"/>
        <dbReference type="ChEBI" id="CHEBI:16520"/>
        <dbReference type="ChEBI" id="CHEBI:17412"/>
        <dbReference type="EC" id="1.8.3.2"/>
    </reaction>
</comment>
<evidence type="ECO:0000259" key="9">
    <source>
        <dbReference type="PROSITE" id="PS51324"/>
    </source>
</evidence>
<dbReference type="AlphaFoldDB" id="A0A3S3Q5P4"/>
<evidence type="ECO:0000256" key="5">
    <source>
        <dbReference type="ARBA" id="ARBA00023002"/>
    </source>
</evidence>
<evidence type="ECO:0000313" key="12">
    <source>
        <dbReference type="Proteomes" id="UP000285301"/>
    </source>
</evidence>
<proteinExistence type="predicted"/>
<dbReference type="GO" id="GO:0005615">
    <property type="term" value="C:extracellular space"/>
    <property type="evidence" value="ECO:0007669"/>
    <property type="project" value="TreeGrafter"/>
</dbReference>
<organism evidence="11 12">
    <name type="scientific">Dinothrombium tinctorium</name>
    <dbReference type="NCBI Taxonomy" id="1965070"/>
    <lineage>
        <taxon>Eukaryota</taxon>
        <taxon>Metazoa</taxon>
        <taxon>Ecdysozoa</taxon>
        <taxon>Arthropoda</taxon>
        <taxon>Chelicerata</taxon>
        <taxon>Arachnida</taxon>
        <taxon>Acari</taxon>
        <taxon>Acariformes</taxon>
        <taxon>Trombidiformes</taxon>
        <taxon>Prostigmata</taxon>
        <taxon>Anystina</taxon>
        <taxon>Parasitengona</taxon>
        <taxon>Trombidioidea</taxon>
        <taxon>Trombidiidae</taxon>
        <taxon>Dinothrombium</taxon>
    </lineage>
</organism>
<evidence type="ECO:0000256" key="1">
    <source>
        <dbReference type="ARBA" id="ARBA00001974"/>
    </source>
</evidence>
<dbReference type="PROSITE" id="PS51352">
    <property type="entry name" value="THIOREDOXIN_2"/>
    <property type="match status" value="1"/>
</dbReference>
<dbReference type="Pfam" id="PF00085">
    <property type="entry name" value="Thioredoxin"/>
    <property type="match status" value="1"/>
</dbReference>
<dbReference type="GO" id="GO:0003756">
    <property type="term" value="F:protein disulfide isomerase activity"/>
    <property type="evidence" value="ECO:0007669"/>
    <property type="project" value="TreeGrafter"/>
</dbReference>
<dbReference type="InterPro" id="IPR039798">
    <property type="entry name" value="Sulfhydryl_oxidase"/>
</dbReference>
<dbReference type="InterPro" id="IPR017905">
    <property type="entry name" value="ERV/ALR_sulphydryl_oxidase"/>
</dbReference>
<evidence type="ECO:0000256" key="8">
    <source>
        <dbReference type="RuleBase" id="RU371123"/>
    </source>
</evidence>
<dbReference type="Gene3D" id="1.20.120.310">
    <property type="entry name" value="ERV/ALR sulfhydryl oxidase domain"/>
    <property type="match status" value="1"/>
</dbReference>
<dbReference type="InterPro" id="IPR013766">
    <property type="entry name" value="Thioredoxin_domain"/>
</dbReference>
<accession>A0A3S3Q5P4</accession>
<comment type="caution">
    <text evidence="11">The sequence shown here is derived from an EMBL/GenBank/DDBJ whole genome shotgun (WGS) entry which is preliminary data.</text>
</comment>
<evidence type="ECO:0000256" key="6">
    <source>
        <dbReference type="ARBA" id="ARBA00023157"/>
    </source>
</evidence>
<evidence type="ECO:0000256" key="4">
    <source>
        <dbReference type="ARBA" id="ARBA00022827"/>
    </source>
</evidence>
<keyword evidence="4 8" id="KW-0274">FAD</keyword>
<feature type="domain" description="ERV/ALR sulfhydryl oxidase" evidence="9">
    <location>
        <begin position="365"/>
        <end position="470"/>
    </location>
</feature>
<dbReference type="STRING" id="1965070.A0A3S3Q5P4"/>
<dbReference type="EMBL" id="NCKU01006026">
    <property type="protein sequence ID" value="RWS03912.1"/>
    <property type="molecule type" value="Genomic_DNA"/>
</dbReference>
<sequence>MRIVHDYPKVLNPSNFDDYVYDKDYVTLVEFYSSYCGFCKRLEPRFAAFAENVFNWRSVVKIAKVNCEDLANIKLCRKHKCKTYPTFRFFCAYHKNDENGIHIEIEDSDKLTPKMLRDMTINKLKKYLATHQKPDKWPETNLIQAMDSDELFSKLPKQTEKTLLVVLEKLTIIGLELTLDLSEHADKLAVFSFQVSPQLLSELVSGDDDVYFLRVTDVQKKYFEILKSFKPGSTFAELIAQSEAMRKCMTSIAVNNYVHQNEKKDQPLTMVDLYNGIRHSLYHNVALRKVITQDEIAVLLNYTDILVRYFPFEEEKHRINIKKIYDWFKQRQTTGKDIPIEEYDTLLREEVQFPPARPYIKCLGSKPDFRGYSCALWSLFHSLTVAEYRDLVKNPGRKHEVLYVMRDFIKTFFSCKSCARHFYNMSAEFIDNEILTHPNSSVLWLWKGHNKANKRLQCDLSEDPESPKIQFPSHSSCPQCHTQNDKWNENAVLDYLVNYYKAENIVKVEGFKDNERKISPRFKYQMRSD</sequence>
<dbReference type="Pfam" id="PF04777">
    <property type="entry name" value="Evr1_Alr"/>
    <property type="match status" value="1"/>
</dbReference>
<dbReference type="GO" id="GO:0000139">
    <property type="term" value="C:Golgi membrane"/>
    <property type="evidence" value="ECO:0007669"/>
    <property type="project" value="TreeGrafter"/>
</dbReference>
<keyword evidence="3" id="KW-0732">Signal</keyword>
<dbReference type="PANTHER" id="PTHR22897:SF8">
    <property type="entry name" value="SULFHYDRYL OXIDASE"/>
    <property type="match status" value="1"/>
</dbReference>
<evidence type="ECO:0000256" key="7">
    <source>
        <dbReference type="ARBA" id="ARBA00023180"/>
    </source>
</evidence>
<dbReference type="SUPFAM" id="SSF52833">
    <property type="entry name" value="Thioredoxin-like"/>
    <property type="match status" value="1"/>
</dbReference>
<dbReference type="GO" id="GO:0016971">
    <property type="term" value="F:flavin-dependent sulfhydryl oxidase activity"/>
    <property type="evidence" value="ECO:0007669"/>
    <property type="project" value="InterPro"/>
</dbReference>
<protein>
    <recommendedName>
        <fullName evidence="8">Sulfhydryl oxidase</fullName>
        <ecNumber evidence="8">1.8.3.2</ecNumber>
    </recommendedName>
</protein>
<dbReference type="GO" id="GO:0006457">
    <property type="term" value="P:protein folding"/>
    <property type="evidence" value="ECO:0007669"/>
    <property type="project" value="TreeGrafter"/>
</dbReference>
<evidence type="ECO:0000313" key="11">
    <source>
        <dbReference type="EMBL" id="RWS03912.1"/>
    </source>
</evidence>
<comment type="cofactor">
    <cofactor evidence="1 8">
        <name>FAD</name>
        <dbReference type="ChEBI" id="CHEBI:57692"/>
    </cofactor>
</comment>
<keyword evidence="5 8" id="KW-0560">Oxidoreductase</keyword>
<dbReference type="PROSITE" id="PS51324">
    <property type="entry name" value="ERV_ALR"/>
    <property type="match status" value="1"/>
</dbReference>
<gene>
    <name evidence="11" type="ORF">B4U79_04553</name>
</gene>
<dbReference type="PANTHER" id="PTHR22897">
    <property type="entry name" value="QUIESCIN Q6-RELATED SULFHYDRYL OXIDASE"/>
    <property type="match status" value="1"/>
</dbReference>
<evidence type="ECO:0000256" key="2">
    <source>
        <dbReference type="ARBA" id="ARBA00022630"/>
    </source>
</evidence>
<dbReference type="InterPro" id="IPR036774">
    <property type="entry name" value="ERV/ALR_sulphydryl_oxid_sf"/>
</dbReference>
<name>A0A3S3Q5P4_9ACAR</name>
<evidence type="ECO:0000256" key="3">
    <source>
        <dbReference type="ARBA" id="ARBA00022729"/>
    </source>
</evidence>
<dbReference type="Proteomes" id="UP000285301">
    <property type="component" value="Unassembled WGS sequence"/>
</dbReference>
<keyword evidence="6" id="KW-1015">Disulfide bond</keyword>
<keyword evidence="7" id="KW-0325">Glycoprotein</keyword>
<dbReference type="Gene3D" id="1.20.120.1960">
    <property type="entry name" value="QSOX sulfhydryl oxidase domain"/>
    <property type="match status" value="1"/>
</dbReference>
<dbReference type="EC" id="1.8.3.2" evidence="8"/>
<feature type="domain" description="Thioredoxin" evidence="10">
    <location>
        <begin position="1"/>
        <end position="133"/>
    </location>
</feature>
<keyword evidence="12" id="KW-1185">Reference proteome</keyword>
<dbReference type="OrthoDB" id="59470at2759"/>
<dbReference type="InterPro" id="IPR042568">
    <property type="entry name" value="QSOX_FAD-bd_sf"/>
</dbReference>
<dbReference type="InterPro" id="IPR036249">
    <property type="entry name" value="Thioredoxin-like_sf"/>
</dbReference>